<dbReference type="EMBL" id="JANVFS010000010">
    <property type="protein sequence ID" value="KAJ4486583.1"/>
    <property type="molecule type" value="Genomic_DNA"/>
</dbReference>
<dbReference type="InterPro" id="IPR029005">
    <property type="entry name" value="LIM-bd/SEUSS"/>
</dbReference>
<dbReference type="AlphaFoldDB" id="A0A9W9AP51"/>
<proteinExistence type="predicted"/>
<feature type="non-terminal residue" evidence="1">
    <location>
        <position position="1"/>
    </location>
</feature>
<name>A0A9W9AP51_9AGAR</name>
<reference evidence="1" key="2">
    <citation type="journal article" date="2023" name="Proc. Natl. Acad. Sci. U.S.A.">
        <title>A global phylogenomic analysis of the shiitake genus Lentinula.</title>
        <authorList>
            <person name="Sierra-Patev S."/>
            <person name="Min B."/>
            <person name="Naranjo-Ortiz M."/>
            <person name="Looney B."/>
            <person name="Konkel Z."/>
            <person name="Slot J.C."/>
            <person name="Sakamoto Y."/>
            <person name="Steenwyk J.L."/>
            <person name="Rokas A."/>
            <person name="Carro J."/>
            <person name="Camarero S."/>
            <person name="Ferreira P."/>
            <person name="Molpeceres G."/>
            <person name="Ruiz-Duenas F.J."/>
            <person name="Serrano A."/>
            <person name="Henrissat B."/>
            <person name="Drula E."/>
            <person name="Hughes K.W."/>
            <person name="Mata J.L."/>
            <person name="Ishikawa N.K."/>
            <person name="Vargas-Isla R."/>
            <person name="Ushijima S."/>
            <person name="Smith C.A."/>
            <person name="Donoghue J."/>
            <person name="Ahrendt S."/>
            <person name="Andreopoulos W."/>
            <person name="He G."/>
            <person name="LaButti K."/>
            <person name="Lipzen A."/>
            <person name="Ng V."/>
            <person name="Riley R."/>
            <person name="Sandor L."/>
            <person name="Barry K."/>
            <person name="Martinez A.T."/>
            <person name="Xiao Y."/>
            <person name="Gibbons J.G."/>
            <person name="Terashima K."/>
            <person name="Grigoriev I.V."/>
            <person name="Hibbett D."/>
        </authorList>
    </citation>
    <scope>NUCLEOTIDE SEQUENCE</scope>
    <source>
        <strain evidence="1">Sp2 HRB7682 ss15</strain>
    </source>
</reference>
<sequence>PTALGHGQGPSLQFSGKLASETKQKHQFMWWNELIKEYSTPKAIMRFTLWRYNKNEAKPFEIGVPILPRLLLVTTQSGVKSMTLTLDGARERLYPLFDPFLCSFDSRTEVM</sequence>
<gene>
    <name evidence="1" type="ORF">C8J55DRAFT_569569</name>
</gene>
<organism evidence="1 2">
    <name type="scientific">Lentinula lateritia</name>
    <dbReference type="NCBI Taxonomy" id="40482"/>
    <lineage>
        <taxon>Eukaryota</taxon>
        <taxon>Fungi</taxon>
        <taxon>Dikarya</taxon>
        <taxon>Basidiomycota</taxon>
        <taxon>Agaricomycotina</taxon>
        <taxon>Agaricomycetes</taxon>
        <taxon>Agaricomycetidae</taxon>
        <taxon>Agaricales</taxon>
        <taxon>Marasmiineae</taxon>
        <taxon>Omphalotaceae</taxon>
        <taxon>Lentinula</taxon>
    </lineage>
</organism>
<reference evidence="1" key="1">
    <citation type="submission" date="2022-08" db="EMBL/GenBank/DDBJ databases">
        <authorList>
            <consortium name="DOE Joint Genome Institute"/>
            <person name="Min B."/>
            <person name="Riley R."/>
            <person name="Sierra-Patev S."/>
            <person name="Naranjo-Ortiz M."/>
            <person name="Looney B."/>
            <person name="Konkel Z."/>
            <person name="Slot J.C."/>
            <person name="Sakamoto Y."/>
            <person name="Steenwyk J.L."/>
            <person name="Rokas A."/>
            <person name="Carro J."/>
            <person name="Camarero S."/>
            <person name="Ferreira P."/>
            <person name="Molpeceres G."/>
            <person name="Ruiz-Duenas F.J."/>
            <person name="Serrano A."/>
            <person name="Henrissat B."/>
            <person name="Drula E."/>
            <person name="Hughes K.W."/>
            <person name="Mata J.L."/>
            <person name="Ishikawa N.K."/>
            <person name="Vargas-Isla R."/>
            <person name="Ushijima S."/>
            <person name="Smith C.A."/>
            <person name="Ahrendt S."/>
            <person name="Andreopoulos W."/>
            <person name="He G."/>
            <person name="Labutti K."/>
            <person name="Lipzen A."/>
            <person name="Ng V."/>
            <person name="Sandor L."/>
            <person name="Barry K."/>
            <person name="Martinez A.T."/>
            <person name="Xiao Y."/>
            <person name="Gibbons J.G."/>
            <person name="Terashima K."/>
            <person name="Hibbett D.S."/>
            <person name="Grigoriev I.V."/>
        </authorList>
    </citation>
    <scope>NUCLEOTIDE SEQUENCE</scope>
    <source>
        <strain evidence="1">Sp2 HRB7682 ss15</strain>
    </source>
</reference>
<protein>
    <submittedName>
        <fullName evidence="1">LIM-domain binding protein-domain-containing protein</fullName>
    </submittedName>
</protein>
<evidence type="ECO:0000313" key="2">
    <source>
        <dbReference type="Proteomes" id="UP001150238"/>
    </source>
</evidence>
<accession>A0A9W9AP51</accession>
<dbReference type="Pfam" id="PF01803">
    <property type="entry name" value="LIM_bind"/>
    <property type="match status" value="1"/>
</dbReference>
<comment type="caution">
    <text evidence="1">The sequence shown here is derived from an EMBL/GenBank/DDBJ whole genome shotgun (WGS) entry which is preliminary data.</text>
</comment>
<dbReference type="Proteomes" id="UP001150238">
    <property type="component" value="Unassembled WGS sequence"/>
</dbReference>
<evidence type="ECO:0000313" key="1">
    <source>
        <dbReference type="EMBL" id="KAJ4486583.1"/>
    </source>
</evidence>